<dbReference type="AlphaFoldDB" id="A0A172YFH6"/>
<reference evidence="2 3" key="1">
    <citation type="submission" date="2016-04" db="EMBL/GenBank/DDBJ databases">
        <title>Complete Genome Sequence of Halotalea alkalilenta IHB B 13600.</title>
        <authorList>
            <person name="Swarnkar M.K."/>
            <person name="Sharma A."/>
            <person name="Kaushal K."/>
            <person name="Soni R."/>
            <person name="Rana S."/>
            <person name="Singh A.K."/>
            <person name="Gulati A."/>
        </authorList>
    </citation>
    <scope>NUCLEOTIDE SEQUENCE [LARGE SCALE GENOMIC DNA]</scope>
    <source>
        <strain evidence="2 3">IHB B 13600</strain>
    </source>
</reference>
<dbReference type="KEGG" id="haa:A5892_10395"/>
<dbReference type="Proteomes" id="UP000077875">
    <property type="component" value="Chromosome"/>
</dbReference>
<keyword evidence="1" id="KW-0472">Membrane</keyword>
<sequence>MSLLRIDKCQAHDKCKGRSHDGKESIPIQRGIMTAAKLGRIAVNCVIITVAMFLGGWLSYGSLEKVWRILLAVSLLSCVIINLSILKSP</sequence>
<keyword evidence="1" id="KW-1133">Transmembrane helix</keyword>
<dbReference type="EMBL" id="CP015243">
    <property type="protein sequence ID" value="ANF57822.1"/>
    <property type="molecule type" value="Genomic_DNA"/>
</dbReference>
<evidence type="ECO:0000313" key="2">
    <source>
        <dbReference type="EMBL" id="ANF57822.1"/>
    </source>
</evidence>
<protein>
    <submittedName>
        <fullName evidence="2">Uncharacterized protein</fullName>
    </submittedName>
</protein>
<name>A0A172YFH6_9GAMM</name>
<feature type="transmembrane region" description="Helical" evidence="1">
    <location>
        <begin position="66"/>
        <end position="86"/>
    </location>
</feature>
<proteinExistence type="predicted"/>
<evidence type="ECO:0000313" key="3">
    <source>
        <dbReference type="Proteomes" id="UP000077875"/>
    </source>
</evidence>
<evidence type="ECO:0000256" key="1">
    <source>
        <dbReference type="SAM" id="Phobius"/>
    </source>
</evidence>
<organism evidence="2 3">
    <name type="scientific">Halotalea alkalilenta</name>
    <dbReference type="NCBI Taxonomy" id="376489"/>
    <lineage>
        <taxon>Bacteria</taxon>
        <taxon>Pseudomonadati</taxon>
        <taxon>Pseudomonadota</taxon>
        <taxon>Gammaproteobacteria</taxon>
        <taxon>Oceanospirillales</taxon>
        <taxon>Halomonadaceae</taxon>
        <taxon>Halotalea</taxon>
    </lineage>
</organism>
<feature type="transmembrane region" description="Helical" evidence="1">
    <location>
        <begin position="41"/>
        <end position="60"/>
    </location>
</feature>
<keyword evidence="1" id="KW-0812">Transmembrane</keyword>
<accession>A0A172YFH6</accession>
<gene>
    <name evidence="2" type="ORF">A5892_10395</name>
</gene>
<keyword evidence="3" id="KW-1185">Reference proteome</keyword>